<organism evidence="3 4">
    <name type="scientific">Bradyrhizobium lablabi</name>
    <dbReference type="NCBI Taxonomy" id="722472"/>
    <lineage>
        <taxon>Bacteria</taxon>
        <taxon>Pseudomonadati</taxon>
        <taxon>Pseudomonadota</taxon>
        <taxon>Alphaproteobacteria</taxon>
        <taxon>Hyphomicrobiales</taxon>
        <taxon>Nitrobacteraceae</taxon>
        <taxon>Bradyrhizobium</taxon>
    </lineage>
</organism>
<dbReference type="EMBL" id="LT670844">
    <property type="protein sequence ID" value="SHL24773.1"/>
    <property type="molecule type" value="Genomic_DNA"/>
</dbReference>
<accession>A0A1M6Z328</accession>
<dbReference type="Pfam" id="PF07179">
    <property type="entry name" value="SseB"/>
    <property type="match status" value="1"/>
</dbReference>
<feature type="domain" description="SseB protein C-terminal" evidence="2">
    <location>
        <begin position="146"/>
        <end position="236"/>
    </location>
</feature>
<dbReference type="OrthoDB" id="8227595at2"/>
<dbReference type="Proteomes" id="UP000189935">
    <property type="component" value="Chromosome I"/>
</dbReference>
<protein>
    <submittedName>
        <fullName evidence="3">SseB protein N-terminal domain-containing protein</fullName>
    </submittedName>
</protein>
<reference evidence="3 4" key="1">
    <citation type="submission" date="2016-11" db="EMBL/GenBank/DDBJ databases">
        <authorList>
            <person name="Jaros S."/>
            <person name="Januszkiewicz K."/>
            <person name="Wedrychowicz H."/>
        </authorList>
    </citation>
    <scope>NUCLEOTIDE SEQUENCE [LARGE SCALE GENOMIC DNA]</scope>
    <source>
        <strain evidence="3 4">GAS499</strain>
    </source>
</reference>
<dbReference type="InterPro" id="IPR027945">
    <property type="entry name" value="SseB_C"/>
</dbReference>
<evidence type="ECO:0000313" key="3">
    <source>
        <dbReference type="EMBL" id="SHL24773.1"/>
    </source>
</evidence>
<sequence length="258" mass="28142">MFEPENDIERMLMLASAEPAERPGFARALMDAEVFLVLVPKGGPIVPGPDGNVTIPEGTKLTLPSAVRGEEKLIPFFTAPSRARAWFRGDHIVAPDRTRDLFGRYPDAPFVLNPDSDYGKHFTPQEVKFMLAGHFEDGPQTITTKAPEQVLLGHPKEIPDALIAALGRELDAVSSVRGAWLMLASRAGESEQSWMLGVDHDGAWEDVRAAIGRALVGDVLKGRMLDAMPLDSSSLSSTLRTGIPITASERGFLKKLFR</sequence>
<proteinExistence type="predicted"/>
<name>A0A1M6Z328_9BRAD</name>
<dbReference type="AlphaFoldDB" id="A0A1M6Z328"/>
<feature type="domain" description="SseB protein N-terminal" evidence="1">
    <location>
        <begin position="9"/>
        <end position="127"/>
    </location>
</feature>
<evidence type="ECO:0000259" key="1">
    <source>
        <dbReference type="Pfam" id="PF07179"/>
    </source>
</evidence>
<gene>
    <name evidence="3" type="ORF">SAMN05444159_5420</name>
</gene>
<dbReference type="RefSeq" id="WP_079542759.1">
    <property type="nucleotide sequence ID" value="NZ_LT670844.1"/>
</dbReference>
<evidence type="ECO:0000313" key="4">
    <source>
        <dbReference type="Proteomes" id="UP000189935"/>
    </source>
</evidence>
<dbReference type="Pfam" id="PF14581">
    <property type="entry name" value="SseB_C"/>
    <property type="match status" value="1"/>
</dbReference>
<dbReference type="InterPro" id="IPR009839">
    <property type="entry name" value="SseB_N"/>
</dbReference>
<evidence type="ECO:0000259" key="2">
    <source>
        <dbReference type="Pfam" id="PF14581"/>
    </source>
</evidence>